<protein>
    <recommendedName>
        <fullName evidence="3">Gingipain domain-containing protein</fullName>
    </recommendedName>
</protein>
<dbReference type="Pfam" id="PF01364">
    <property type="entry name" value="Peptidase_C25"/>
    <property type="match status" value="1"/>
</dbReference>
<dbReference type="EMBL" id="CACRUT010000020">
    <property type="protein sequence ID" value="VYU51737.1"/>
    <property type="molecule type" value="Genomic_DNA"/>
</dbReference>
<dbReference type="Gene3D" id="3.40.50.1460">
    <property type="match status" value="1"/>
</dbReference>
<dbReference type="RefSeq" id="WP_412442500.1">
    <property type="nucleotide sequence ID" value="NZ_CACRUT010000020.1"/>
</dbReference>
<dbReference type="GO" id="GO:0008234">
    <property type="term" value="F:cysteine-type peptidase activity"/>
    <property type="evidence" value="ECO:0007669"/>
    <property type="project" value="InterPro"/>
</dbReference>
<dbReference type="InterPro" id="IPR029031">
    <property type="entry name" value="Gingipain_N_sf"/>
</dbReference>
<evidence type="ECO:0000313" key="4">
    <source>
        <dbReference type="EMBL" id="VYU51737.1"/>
    </source>
</evidence>
<dbReference type="GO" id="GO:0006508">
    <property type="term" value="P:proteolysis"/>
    <property type="evidence" value="ECO:0007669"/>
    <property type="project" value="InterPro"/>
</dbReference>
<evidence type="ECO:0000256" key="1">
    <source>
        <dbReference type="ARBA" id="ARBA00022729"/>
    </source>
</evidence>
<dbReference type="Gene3D" id="3.40.50.10390">
    <property type="entry name" value="Gingipain r, domain 1"/>
    <property type="match status" value="1"/>
</dbReference>
<keyword evidence="1 2" id="KW-0732">Signal</keyword>
<name>A0A6N3FHG6_9BACT</name>
<reference evidence="4" key="1">
    <citation type="submission" date="2019-11" db="EMBL/GenBank/DDBJ databases">
        <authorList>
            <person name="Feng L."/>
        </authorList>
    </citation>
    <scope>NUCLEOTIDE SEQUENCE</scope>
    <source>
        <strain evidence="4">PclaraLFYP37</strain>
    </source>
</reference>
<feature type="chain" id="PRO_5026743478" description="Gingipain domain-containing protein" evidence="2">
    <location>
        <begin position="20"/>
        <end position="1267"/>
    </location>
</feature>
<feature type="domain" description="Gingipain" evidence="3">
    <location>
        <begin position="510"/>
        <end position="898"/>
    </location>
</feature>
<dbReference type="SUPFAM" id="SSF52129">
    <property type="entry name" value="Caspase-like"/>
    <property type="match status" value="1"/>
</dbReference>
<dbReference type="InterPro" id="IPR001769">
    <property type="entry name" value="Gingipain"/>
</dbReference>
<evidence type="ECO:0000256" key="2">
    <source>
        <dbReference type="SAM" id="SignalP"/>
    </source>
</evidence>
<feature type="signal peptide" evidence="2">
    <location>
        <begin position="1"/>
        <end position="19"/>
    </location>
</feature>
<dbReference type="AlphaFoldDB" id="A0A6N3FHG6"/>
<evidence type="ECO:0000259" key="3">
    <source>
        <dbReference type="Pfam" id="PF01364"/>
    </source>
</evidence>
<accession>A0A6N3FHG6</accession>
<dbReference type="NCBIfam" id="NF033707">
    <property type="entry name" value="T9SS_sortase"/>
    <property type="match status" value="1"/>
</dbReference>
<proteinExistence type="predicted"/>
<dbReference type="Gene3D" id="2.60.40.4070">
    <property type="match status" value="1"/>
</dbReference>
<dbReference type="CDD" id="cd02258">
    <property type="entry name" value="Peptidase_C25_N"/>
    <property type="match status" value="1"/>
</dbReference>
<dbReference type="InterPro" id="IPR029030">
    <property type="entry name" value="Caspase-like_dom_sf"/>
</dbReference>
<gene>
    <name evidence="4" type="ORF">PCLFYP37_03202</name>
</gene>
<sequence>MRLKTAIFLLLACMARLWAQEFTYVDWNILRPDTLPVQYTEVIPLDEDYRSFRYEVRLDYPEYVRLTATEAERVAVWGKDLPENPDVYCQVAVSRKKGVLDVAFVPIVRRGGKYYKLASFKMNIVRSPKTLTRALSVAAGKTVAERYASNSVLSQGRWVKIGITEDGVYRLTAADLRRMGFNDPSRVKLYGYGGHVQDEVIDADTDFDDLEEVPLYRDERGLLFFGKGLISWSATDRRGRATHRVNTFAKQACYFLTEGDSPRTIEKAAVSGSPQKNLDYTPANVLYKKEEYAWYQSGRNFYESANYASSNSHTYQLPVVDPVASAGGSLKVSFTAHTTNTSGAYVYPTVDGVELSAIKIGTSGEYDAAREGTQTYTLNALHEGTTGTQVTLVSTAGVDARLGYLELCYRRQLKMRDAFLYIRHTETVPSNFVIDANGRSGLKLWCLGRRGNPMTEYQGTWSGSTYTVPVSDPTLEYVAVDVNADFPSPSYIGEVANQNLHATPATDMVVIIPASGKLYAQAERLAEAHRSVDGLRVQIVRADQIYNEFSSGTPDATAYRRFMKMLYDRAATDADMPRYLLLFGDGMWDNRMITADTRGLNPDDYLLCYESENSLSHTSSFVMEDYFGLLDDGEGDNLMKNKIDLGIGRFPVTTEAEAKILVDKTVDYMENKYAGSWRNVICVMGDDGDNNDHIGKAELIAKQVEEEHASMQVNRIYWDAYKREAGASGYSYPAVTADIKQQMEEGCLVMNYSGHGNPRELSHELVLKMADFSSFSSPNLPLWITAACDVNPFDMMEDNIGERAVLNPKGAAVAFYGTTRTVYSDRNSLMNRYFTRSVLGKDMYGRRNAVGDAVRLAKVELLSPHYCENHGYSICSHYNDESVNKLHYVLLGDPALKLGVPEYKLVVDSINGTQIGDDLPFANFEAGSIARVSGHVTDASGTRLPDYSGVLSAMVYDSESVITCLNNDGQSDTAVVYVTRDKRLYTGSDSIKQGEFTITFPVPMDIKYSGETGRVLLYAIDNGKRREANGYTENVTVGGSSDELSGDKEGPKITAYLNREDFISGGTVNASPYFVALLEDESGINVTNTAVGHDLELTIDGDPAMTYILNNDYVSDFGDYRRGQLAYVIPTLPNGKHTLTFRAWDVMNNSSTVTLDFNVDSSLSPDLINLTCTNNPAREQTTFIMRYDRPGTECSFMLEVFDFAGRKLWTHTEEGMSEDGIYRVNWNLTTSTGMPLSTGVYLYRATVSTPDSKAVSRANKIIILGNK</sequence>
<organism evidence="4">
    <name type="scientific">Paraprevotella clara</name>
    <dbReference type="NCBI Taxonomy" id="454154"/>
    <lineage>
        <taxon>Bacteria</taxon>
        <taxon>Pseudomonadati</taxon>
        <taxon>Bacteroidota</taxon>
        <taxon>Bacteroidia</taxon>
        <taxon>Bacteroidales</taxon>
        <taxon>Prevotellaceae</taxon>
        <taxon>Paraprevotella</taxon>
    </lineage>
</organism>